<feature type="transmembrane region" description="Helical" evidence="1">
    <location>
        <begin position="58"/>
        <end position="75"/>
    </location>
</feature>
<comment type="caution">
    <text evidence="2">The sequence shown here is derived from an EMBL/GenBank/DDBJ whole genome shotgun (WGS) entry which is preliminary data.</text>
</comment>
<feature type="transmembrane region" description="Helical" evidence="1">
    <location>
        <begin position="188"/>
        <end position="207"/>
    </location>
</feature>
<feature type="transmembrane region" description="Helical" evidence="1">
    <location>
        <begin position="286"/>
        <end position="307"/>
    </location>
</feature>
<evidence type="ECO:0000313" key="2">
    <source>
        <dbReference type="EMBL" id="MES1921025.1"/>
    </source>
</evidence>
<dbReference type="Proteomes" id="UP001439008">
    <property type="component" value="Unassembled WGS sequence"/>
</dbReference>
<sequence>MISAIDFDSIKNAALKNLSSATSQVEKLLELEIILLLRSKIVEFADYLFANSSPTTKTVFIGSIYLLIGIGFMFFPTKFFKMVLGSSSFLFGTALFLYFISNFFDNLETNTFMILSILVVAVLSGFLFAKIIAKAFKPIFLFAITVSVIIASLILANYVSEYVVENFNLGKERVLVGYLKIISNDRTANPILGIIAFHVFVATVIFALSSIHKYLSIALIISYFVSLNDFVPSNFGQKTIFAPVIETVQKSVGREAVPFGHFLCGGLTILFAFEILMLLKITRFNFVSKVLGILAGFVILVAGIERITSGSTFSVPEEYMIRIGSRHTVSLISLATAATCSVVAFIVRNK</sequence>
<keyword evidence="1" id="KW-0812">Transmembrane</keyword>
<name>A0ABV2AMY1_9EUKA</name>
<protein>
    <submittedName>
        <fullName evidence="2">Uncharacterized protein</fullName>
    </submittedName>
</protein>
<organism evidence="2 3">
    <name type="scientific">Bonamia ostreae</name>
    <dbReference type="NCBI Taxonomy" id="126728"/>
    <lineage>
        <taxon>Eukaryota</taxon>
        <taxon>Sar</taxon>
        <taxon>Rhizaria</taxon>
        <taxon>Endomyxa</taxon>
        <taxon>Ascetosporea</taxon>
        <taxon>Haplosporida</taxon>
        <taxon>Bonamia</taxon>
    </lineage>
</organism>
<accession>A0ABV2AMY1</accession>
<feature type="transmembrane region" description="Helical" evidence="1">
    <location>
        <begin position="82"/>
        <end position="100"/>
    </location>
</feature>
<reference evidence="2 3" key="1">
    <citation type="journal article" date="2024" name="BMC Biol.">
        <title>Comparative genomics of Ascetosporea gives new insight into the evolutionary basis for animal parasitism in Rhizaria.</title>
        <authorList>
            <person name="Hiltunen Thoren M."/>
            <person name="Onut-Brannstrom I."/>
            <person name="Alfjorden A."/>
            <person name="Peckova H."/>
            <person name="Swords F."/>
            <person name="Hooper C."/>
            <person name="Holzer A.S."/>
            <person name="Bass D."/>
            <person name="Burki F."/>
        </authorList>
    </citation>
    <scope>NUCLEOTIDE SEQUENCE [LARGE SCALE GENOMIC DNA]</scope>
    <source>
        <strain evidence="2">20-A016</strain>
    </source>
</reference>
<evidence type="ECO:0000256" key="1">
    <source>
        <dbReference type="SAM" id="Phobius"/>
    </source>
</evidence>
<feature type="transmembrane region" description="Helical" evidence="1">
    <location>
        <begin position="214"/>
        <end position="231"/>
    </location>
</feature>
<gene>
    <name evidence="2" type="ORF">MHBO_002626</name>
</gene>
<feature type="transmembrane region" description="Helical" evidence="1">
    <location>
        <begin position="327"/>
        <end position="347"/>
    </location>
</feature>
<feature type="transmembrane region" description="Helical" evidence="1">
    <location>
        <begin position="259"/>
        <end position="279"/>
    </location>
</feature>
<keyword evidence="1" id="KW-0472">Membrane</keyword>
<dbReference type="EMBL" id="JBDODL010001029">
    <property type="protein sequence ID" value="MES1921025.1"/>
    <property type="molecule type" value="Genomic_DNA"/>
</dbReference>
<feature type="transmembrane region" description="Helical" evidence="1">
    <location>
        <begin position="112"/>
        <end position="132"/>
    </location>
</feature>
<keyword evidence="1" id="KW-1133">Transmembrane helix</keyword>
<feature type="transmembrane region" description="Helical" evidence="1">
    <location>
        <begin position="139"/>
        <end position="159"/>
    </location>
</feature>
<keyword evidence="3" id="KW-1185">Reference proteome</keyword>
<evidence type="ECO:0000313" key="3">
    <source>
        <dbReference type="Proteomes" id="UP001439008"/>
    </source>
</evidence>
<proteinExistence type="predicted"/>